<comment type="caution">
    <text evidence="1">The sequence shown here is derived from an EMBL/GenBank/DDBJ whole genome shotgun (WGS) entry which is preliminary data.</text>
</comment>
<dbReference type="RefSeq" id="WP_133291947.1">
    <property type="nucleotide sequence ID" value="NZ_SMSJ01000074.1"/>
</dbReference>
<name>A0A4R5QAI0_9PROT</name>
<dbReference type="OrthoDB" id="7274487at2"/>
<accession>A0A4R5QAI0</accession>
<reference evidence="1 2" key="1">
    <citation type="journal article" date="2016" name="J. Microbiol.">
        <title>Dankookia rubra gen. nov., sp. nov., an alphaproteobacterium isolated from sediment of a shallow stream.</title>
        <authorList>
            <person name="Kim W.H."/>
            <person name="Kim D.H."/>
            <person name="Kang K."/>
            <person name="Ahn T.Y."/>
        </authorList>
    </citation>
    <scope>NUCLEOTIDE SEQUENCE [LARGE SCALE GENOMIC DNA]</scope>
    <source>
        <strain evidence="1 2">JCM30602</strain>
    </source>
</reference>
<organism evidence="1 2">
    <name type="scientific">Dankookia rubra</name>
    <dbReference type="NCBI Taxonomy" id="1442381"/>
    <lineage>
        <taxon>Bacteria</taxon>
        <taxon>Pseudomonadati</taxon>
        <taxon>Pseudomonadota</taxon>
        <taxon>Alphaproteobacteria</taxon>
        <taxon>Acetobacterales</taxon>
        <taxon>Roseomonadaceae</taxon>
        <taxon>Dankookia</taxon>
    </lineage>
</organism>
<dbReference type="AlphaFoldDB" id="A0A4R5QAI0"/>
<dbReference type="EMBL" id="SMSJ01000074">
    <property type="protein sequence ID" value="TDH59237.1"/>
    <property type="molecule type" value="Genomic_DNA"/>
</dbReference>
<dbReference type="Proteomes" id="UP000295096">
    <property type="component" value="Unassembled WGS sequence"/>
</dbReference>
<sequence>MTIPAEPEAAGRLQRALETFQKGQGMLLAAHRKLQGLAPEEVGRFWLSAGARLEAHMSTTAVEVLAAFKAFSAAGLVASANDRHLVSEAQRHLAQGGR</sequence>
<proteinExistence type="predicted"/>
<protein>
    <submittedName>
        <fullName evidence="1">Uncharacterized protein</fullName>
    </submittedName>
</protein>
<evidence type="ECO:0000313" key="2">
    <source>
        <dbReference type="Proteomes" id="UP000295096"/>
    </source>
</evidence>
<keyword evidence="2" id="KW-1185">Reference proteome</keyword>
<gene>
    <name evidence="1" type="ORF">E2C06_28350</name>
</gene>
<evidence type="ECO:0000313" key="1">
    <source>
        <dbReference type="EMBL" id="TDH59237.1"/>
    </source>
</evidence>